<accession>A0AAE0IUR6</accession>
<evidence type="ECO:0000313" key="3">
    <source>
        <dbReference type="Proteomes" id="UP001283341"/>
    </source>
</evidence>
<dbReference type="AlphaFoldDB" id="A0AAE0IUR6"/>
<dbReference type="EMBL" id="JAUEDM010000001">
    <property type="protein sequence ID" value="KAK3331537.1"/>
    <property type="molecule type" value="Genomic_DNA"/>
</dbReference>
<reference evidence="2" key="2">
    <citation type="submission" date="2023-06" db="EMBL/GenBank/DDBJ databases">
        <authorList>
            <consortium name="Lawrence Berkeley National Laboratory"/>
            <person name="Haridas S."/>
            <person name="Hensen N."/>
            <person name="Bonometti L."/>
            <person name="Westerberg I."/>
            <person name="Brannstrom I.O."/>
            <person name="Guillou S."/>
            <person name="Cros-Aarteil S."/>
            <person name="Calhoun S."/>
            <person name="Kuo A."/>
            <person name="Mondo S."/>
            <person name="Pangilinan J."/>
            <person name="Riley R."/>
            <person name="Labutti K."/>
            <person name="Andreopoulos B."/>
            <person name="Lipzen A."/>
            <person name="Chen C."/>
            <person name="Yanf M."/>
            <person name="Daum C."/>
            <person name="Ng V."/>
            <person name="Clum A."/>
            <person name="Steindorff A."/>
            <person name="Ohm R."/>
            <person name="Martin F."/>
            <person name="Silar P."/>
            <person name="Natvig D."/>
            <person name="Lalanne C."/>
            <person name="Gautier V."/>
            <person name="Ament-Velasquez S.L."/>
            <person name="Kruys A."/>
            <person name="Hutchinson M.I."/>
            <person name="Powell A.J."/>
            <person name="Barry K."/>
            <person name="Miller A.N."/>
            <person name="Grigoriev I.V."/>
            <person name="Debuchy R."/>
            <person name="Gladieux P."/>
            <person name="Thoren M.H."/>
            <person name="Johannesson H."/>
        </authorList>
    </citation>
    <scope>NUCLEOTIDE SEQUENCE</scope>
    <source>
        <strain evidence="2">CBS 118394</strain>
    </source>
</reference>
<reference evidence="2" key="1">
    <citation type="journal article" date="2023" name="Mol. Phylogenet. Evol.">
        <title>Genome-scale phylogeny and comparative genomics of the fungal order Sordariales.</title>
        <authorList>
            <person name="Hensen N."/>
            <person name="Bonometti L."/>
            <person name="Westerberg I."/>
            <person name="Brannstrom I.O."/>
            <person name="Guillou S."/>
            <person name="Cros-Aarteil S."/>
            <person name="Calhoun S."/>
            <person name="Haridas S."/>
            <person name="Kuo A."/>
            <person name="Mondo S."/>
            <person name="Pangilinan J."/>
            <person name="Riley R."/>
            <person name="LaButti K."/>
            <person name="Andreopoulos B."/>
            <person name="Lipzen A."/>
            <person name="Chen C."/>
            <person name="Yan M."/>
            <person name="Daum C."/>
            <person name="Ng V."/>
            <person name="Clum A."/>
            <person name="Steindorff A."/>
            <person name="Ohm R.A."/>
            <person name="Martin F."/>
            <person name="Silar P."/>
            <person name="Natvig D.O."/>
            <person name="Lalanne C."/>
            <person name="Gautier V."/>
            <person name="Ament-Velasquez S.L."/>
            <person name="Kruys A."/>
            <person name="Hutchinson M.I."/>
            <person name="Powell A.J."/>
            <person name="Barry K."/>
            <person name="Miller A.N."/>
            <person name="Grigoriev I.V."/>
            <person name="Debuchy R."/>
            <person name="Gladieux P."/>
            <person name="Hiltunen Thoren M."/>
            <person name="Johannesson H."/>
        </authorList>
    </citation>
    <scope>NUCLEOTIDE SEQUENCE</scope>
    <source>
        <strain evidence="2">CBS 118394</strain>
    </source>
</reference>
<gene>
    <name evidence="2" type="ORF">B0H66DRAFT_587710</name>
</gene>
<evidence type="ECO:0000313" key="2">
    <source>
        <dbReference type="EMBL" id="KAK3331537.1"/>
    </source>
</evidence>
<dbReference type="Proteomes" id="UP001283341">
    <property type="component" value="Unassembled WGS sequence"/>
</dbReference>
<keyword evidence="3" id="KW-1185">Reference proteome</keyword>
<comment type="caution">
    <text evidence="2">The sequence shown here is derived from an EMBL/GenBank/DDBJ whole genome shotgun (WGS) entry which is preliminary data.</text>
</comment>
<proteinExistence type="predicted"/>
<feature type="region of interest" description="Disordered" evidence="1">
    <location>
        <begin position="45"/>
        <end position="76"/>
    </location>
</feature>
<protein>
    <submittedName>
        <fullName evidence="2">Uncharacterized protein</fullName>
    </submittedName>
</protein>
<sequence>MDGELKLTLSEPNFLRGAITTSRRAWFNIDQFALVNGLFTPSPPSPIVDQPMGENVPGDTSLRDAKSRLPPPRSAAPASHIKLIQGLCPISIAYRELPRKPDLSWMHPLPSIHFHPSTSTHPLPPIHFHLFGAEDDLEKLLLSIDVNPLNGTAEWLQKEGDSVRTFYTHVSHPIQLAFQTRHHTPFIVQHSESGPLGPTNVTQTIDYSWGYGERSLIIGEVKRHGIIDIRTWTGENPVDSTRRWLGKELRGTVMHQIRRMQAAAAPPVVLDGYIRRFRLSGFPFWVYGDAEHEEHPNGYIRILDVSDAWYWLLRMEMLY</sequence>
<evidence type="ECO:0000256" key="1">
    <source>
        <dbReference type="SAM" id="MobiDB-lite"/>
    </source>
</evidence>
<name>A0AAE0IUR6_9PEZI</name>
<organism evidence="2 3">
    <name type="scientific">Apodospora peruviana</name>
    <dbReference type="NCBI Taxonomy" id="516989"/>
    <lineage>
        <taxon>Eukaryota</taxon>
        <taxon>Fungi</taxon>
        <taxon>Dikarya</taxon>
        <taxon>Ascomycota</taxon>
        <taxon>Pezizomycotina</taxon>
        <taxon>Sordariomycetes</taxon>
        <taxon>Sordariomycetidae</taxon>
        <taxon>Sordariales</taxon>
        <taxon>Lasiosphaeriaceae</taxon>
        <taxon>Apodospora</taxon>
    </lineage>
</organism>